<gene>
    <name evidence="1" type="ORF">LCGC14_3134030</name>
</gene>
<proteinExistence type="predicted"/>
<sequence length="74" mass="8474">MTLAEQFAALDTLLFSTRHYWQCTAFDFDQLPWPELEQALTALSDQQVAELDSEQHTLYQFFSPYIAAVTDLAA</sequence>
<evidence type="ECO:0000313" key="1">
    <source>
        <dbReference type="EMBL" id="KKK49539.1"/>
    </source>
</evidence>
<dbReference type="AlphaFoldDB" id="A0A0F8Y5V5"/>
<feature type="non-terminal residue" evidence="1">
    <location>
        <position position="74"/>
    </location>
</feature>
<dbReference type="EMBL" id="LAZR01068489">
    <property type="protein sequence ID" value="KKK49539.1"/>
    <property type="molecule type" value="Genomic_DNA"/>
</dbReference>
<reference evidence="1" key="1">
    <citation type="journal article" date="2015" name="Nature">
        <title>Complex archaea that bridge the gap between prokaryotes and eukaryotes.</title>
        <authorList>
            <person name="Spang A."/>
            <person name="Saw J.H."/>
            <person name="Jorgensen S.L."/>
            <person name="Zaremba-Niedzwiedzka K."/>
            <person name="Martijn J."/>
            <person name="Lind A.E."/>
            <person name="van Eijk R."/>
            <person name="Schleper C."/>
            <person name="Guy L."/>
            <person name="Ettema T.J."/>
        </authorList>
    </citation>
    <scope>NUCLEOTIDE SEQUENCE</scope>
</reference>
<name>A0A0F8Y5V5_9ZZZZ</name>
<accession>A0A0F8Y5V5</accession>
<organism evidence="1">
    <name type="scientific">marine sediment metagenome</name>
    <dbReference type="NCBI Taxonomy" id="412755"/>
    <lineage>
        <taxon>unclassified sequences</taxon>
        <taxon>metagenomes</taxon>
        <taxon>ecological metagenomes</taxon>
    </lineage>
</organism>
<comment type="caution">
    <text evidence="1">The sequence shown here is derived from an EMBL/GenBank/DDBJ whole genome shotgun (WGS) entry which is preliminary data.</text>
</comment>
<protein>
    <submittedName>
        <fullName evidence="1">Uncharacterized protein</fullName>
    </submittedName>
</protein>